<comment type="caution">
    <text evidence="1">The sequence shown here is derived from an EMBL/GenBank/DDBJ whole genome shotgun (WGS) entry which is preliminary data.</text>
</comment>
<name>A0A3L8PI16_9ACTN</name>
<gene>
    <name evidence="1" type="ORF">D9V41_14440</name>
</gene>
<dbReference type="OrthoDB" id="2666787at2"/>
<keyword evidence="2" id="KW-1185">Reference proteome</keyword>
<sequence>MRIDARSRDSVRAALAAQSPDLLILAAPSITPAVQLACAAQGIACIDVSPRSDLRLANYPELVNAGSPVLTMCGFFPGLSGLLAREASAGLDEVREIRVGLLQSTNAAVGPSGVNDMLRALSRPVSTIEGTRRGFTVKRRMRFDHRDVTVRQMDYDERGLVTDCIPAAQVEYYTAWSNRFFTRTVAGLNAVGLLRALVDSRFAITPKHRPARPEKVHLTVEAEGTSQGRATTRRFRVSADSDYGATAEVVAATAVEILREPHRWTGVQVPMEAFGLDDLTRHFVGISFES</sequence>
<evidence type="ECO:0000313" key="1">
    <source>
        <dbReference type="EMBL" id="RLV54794.1"/>
    </source>
</evidence>
<dbReference type="Proteomes" id="UP000282515">
    <property type="component" value="Unassembled WGS sequence"/>
</dbReference>
<proteinExistence type="predicted"/>
<reference evidence="1 2" key="1">
    <citation type="submission" date="2018-10" db="EMBL/GenBank/DDBJ databases">
        <title>Aeromicrobium sp. 9W16Y-2 whole genome shotgun sequence.</title>
        <authorList>
            <person name="Li F."/>
        </authorList>
    </citation>
    <scope>NUCLEOTIDE SEQUENCE [LARGE SCALE GENOMIC DNA]</scope>
    <source>
        <strain evidence="1 2">9W16Y-2</strain>
    </source>
</reference>
<accession>A0A3L8PI16</accession>
<dbReference type="Gene3D" id="3.40.50.720">
    <property type="entry name" value="NAD(P)-binding Rossmann-like Domain"/>
    <property type="match status" value="1"/>
</dbReference>
<dbReference type="EMBL" id="RDBF01000013">
    <property type="protein sequence ID" value="RLV54794.1"/>
    <property type="molecule type" value="Genomic_DNA"/>
</dbReference>
<organism evidence="1 2">
    <name type="scientific">Aeromicrobium phragmitis</name>
    <dbReference type="NCBI Taxonomy" id="2478914"/>
    <lineage>
        <taxon>Bacteria</taxon>
        <taxon>Bacillati</taxon>
        <taxon>Actinomycetota</taxon>
        <taxon>Actinomycetes</taxon>
        <taxon>Propionibacteriales</taxon>
        <taxon>Nocardioidaceae</taxon>
        <taxon>Aeromicrobium</taxon>
    </lineage>
</organism>
<dbReference type="RefSeq" id="WP_121795290.1">
    <property type="nucleotide sequence ID" value="NZ_RDBF01000013.1"/>
</dbReference>
<dbReference type="AlphaFoldDB" id="A0A3L8PI16"/>
<evidence type="ECO:0008006" key="3">
    <source>
        <dbReference type="Google" id="ProtNLM"/>
    </source>
</evidence>
<protein>
    <recommendedName>
        <fullName evidence="3">Saccharopine dehydrogenase</fullName>
    </recommendedName>
</protein>
<evidence type="ECO:0000313" key="2">
    <source>
        <dbReference type="Proteomes" id="UP000282515"/>
    </source>
</evidence>